<feature type="domain" description="Methyltransferase type 11" evidence="1">
    <location>
        <begin position="38"/>
        <end position="147"/>
    </location>
</feature>
<evidence type="ECO:0000313" key="3">
    <source>
        <dbReference type="Proteomes" id="UP000177690"/>
    </source>
</evidence>
<dbReference type="Proteomes" id="UP000177690">
    <property type="component" value="Unassembled WGS sequence"/>
</dbReference>
<protein>
    <recommendedName>
        <fullName evidence="1">Methyltransferase type 11 domain-containing protein</fullName>
    </recommendedName>
</protein>
<dbReference type="InterPro" id="IPR029063">
    <property type="entry name" value="SAM-dependent_MTases_sf"/>
</dbReference>
<reference evidence="2 3" key="1">
    <citation type="journal article" date="2016" name="Nat. Commun.">
        <title>Thousands of microbial genomes shed light on interconnected biogeochemical processes in an aquifer system.</title>
        <authorList>
            <person name="Anantharaman K."/>
            <person name="Brown C.T."/>
            <person name="Hug L.A."/>
            <person name="Sharon I."/>
            <person name="Castelle C.J."/>
            <person name="Probst A.J."/>
            <person name="Thomas B.C."/>
            <person name="Singh A."/>
            <person name="Wilkins M.J."/>
            <person name="Karaoz U."/>
            <person name="Brodie E.L."/>
            <person name="Williams K.H."/>
            <person name="Hubbard S.S."/>
            <person name="Banfield J.F."/>
        </authorList>
    </citation>
    <scope>NUCLEOTIDE SEQUENCE [LARGE SCALE GENOMIC DNA]</scope>
</reference>
<dbReference type="Pfam" id="PF08241">
    <property type="entry name" value="Methyltransf_11"/>
    <property type="match status" value="1"/>
</dbReference>
<sequence>MESKEKHYKEISATWRNFEQIIEELKLKQEDLEDKIILDIGSGGGGFAAGVKENPELNSRVISLDPNYNLEKLSEENANLIKKAVRELKSEQLPMVAGLSQELPFKDESIDLVISNHAVPWHILDSADKVSKSIKEMIRVLKPGGEIRLHPVDEKIYNIVAIIIEGVKRKELELKRREDLVIIRKVVMENKE</sequence>
<dbReference type="InterPro" id="IPR013216">
    <property type="entry name" value="Methyltransf_11"/>
</dbReference>
<dbReference type="EMBL" id="MHJL01000007">
    <property type="protein sequence ID" value="OGY68106.1"/>
    <property type="molecule type" value="Genomic_DNA"/>
</dbReference>
<name>A0A1G1ZVG1_9BACT</name>
<accession>A0A1G1ZVG1</accession>
<evidence type="ECO:0000313" key="2">
    <source>
        <dbReference type="EMBL" id="OGY68106.1"/>
    </source>
</evidence>
<dbReference type="STRING" id="1798409.A3I24_02425"/>
<evidence type="ECO:0000259" key="1">
    <source>
        <dbReference type="Pfam" id="PF08241"/>
    </source>
</evidence>
<dbReference type="SUPFAM" id="SSF53335">
    <property type="entry name" value="S-adenosyl-L-methionine-dependent methyltransferases"/>
    <property type="match status" value="1"/>
</dbReference>
<organism evidence="2 3">
    <name type="scientific">Candidatus Harrisonbacteria bacterium RIFCSPLOWO2_02_FULL_41_13b</name>
    <dbReference type="NCBI Taxonomy" id="1798409"/>
    <lineage>
        <taxon>Bacteria</taxon>
        <taxon>Candidatus Harrisoniibacteriota</taxon>
    </lineage>
</organism>
<dbReference type="Gene3D" id="3.40.50.150">
    <property type="entry name" value="Vaccinia Virus protein VP39"/>
    <property type="match status" value="1"/>
</dbReference>
<proteinExistence type="predicted"/>
<dbReference type="AlphaFoldDB" id="A0A1G1ZVG1"/>
<dbReference type="PANTHER" id="PTHR43591">
    <property type="entry name" value="METHYLTRANSFERASE"/>
    <property type="match status" value="1"/>
</dbReference>
<comment type="caution">
    <text evidence="2">The sequence shown here is derived from an EMBL/GenBank/DDBJ whole genome shotgun (WGS) entry which is preliminary data.</text>
</comment>
<dbReference type="GO" id="GO:0008757">
    <property type="term" value="F:S-adenosylmethionine-dependent methyltransferase activity"/>
    <property type="evidence" value="ECO:0007669"/>
    <property type="project" value="InterPro"/>
</dbReference>
<gene>
    <name evidence="2" type="ORF">A3I24_02425</name>
</gene>